<dbReference type="Proteomes" id="UP001631993">
    <property type="component" value="Unassembled WGS sequence"/>
</dbReference>
<proteinExistence type="predicted"/>
<organism evidence="3 4">
    <name type="scientific">Streptomyces galilaeus</name>
    <dbReference type="NCBI Taxonomy" id="33899"/>
    <lineage>
        <taxon>Bacteria</taxon>
        <taxon>Bacillati</taxon>
        <taxon>Actinomycetota</taxon>
        <taxon>Actinomycetes</taxon>
        <taxon>Kitasatosporales</taxon>
        <taxon>Streptomycetaceae</taxon>
        <taxon>Streptomyces</taxon>
    </lineage>
</organism>
<name>A0ABW9IMV6_STRGJ</name>
<protein>
    <submittedName>
        <fullName evidence="3">Uncharacterized protein</fullName>
    </submittedName>
</protein>
<dbReference type="RefSeq" id="WP_369277414.1">
    <property type="nucleotide sequence ID" value="NZ_JBJVMW010000011.1"/>
</dbReference>
<feature type="transmembrane region" description="Helical" evidence="2">
    <location>
        <begin position="60"/>
        <end position="82"/>
    </location>
</feature>
<feature type="compositionally biased region" description="Pro residues" evidence="1">
    <location>
        <begin position="133"/>
        <end position="142"/>
    </location>
</feature>
<dbReference type="EMBL" id="JBJVNE010000011">
    <property type="protein sequence ID" value="MFM9649094.1"/>
    <property type="molecule type" value="Genomic_DNA"/>
</dbReference>
<keyword evidence="2" id="KW-1133">Transmembrane helix</keyword>
<evidence type="ECO:0000256" key="2">
    <source>
        <dbReference type="SAM" id="Phobius"/>
    </source>
</evidence>
<reference evidence="3 4" key="1">
    <citation type="submission" date="2024-12" db="EMBL/GenBank/DDBJ databases">
        <title>Forecasting of Potato common scab and diversities of Pathogenic streptomyces spp. in china.</title>
        <authorList>
            <person name="Handique U."/>
            <person name="Wu J."/>
        </authorList>
    </citation>
    <scope>NUCLEOTIDE SEQUENCE [LARGE SCALE GENOMIC DNA]</scope>
    <source>
        <strain evidence="3 4">ZRIMU1585</strain>
    </source>
</reference>
<keyword evidence="2" id="KW-0812">Transmembrane</keyword>
<accession>A0ABW9IMV6</accession>
<evidence type="ECO:0000256" key="1">
    <source>
        <dbReference type="SAM" id="MobiDB-lite"/>
    </source>
</evidence>
<feature type="region of interest" description="Disordered" evidence="1">
    <location>
        <begin position="110"/>
        <end position="150"/>
    </location>
</feature>
<feature type="compositionally biased region" description="Low complexity" evidence="1">
    <location>
        <begin position="113"/>
        <end position="132"/>
    </location>
</feature>
<evidence type="ECO:0000313" key="4">
    <source>
        <dbReference type="Proteomes" id="UP001631993"/>
    </source>
</evidence>
<gene>
    <name evidence="3" type="ORF">ACKI1S_23480</name>
</gene>
<comment type="caution">
    <text evidence="3">The sequence shown here is derived from an EMBL/GenBank/DDBJ whole genome shotgun (WGS) entry which is preliminary data.</text>
</comment>
<evidence type="ECO:0000313" key="3">
    <source>
        <dbReference type="EMBL" id="MFM9649094.1"/>
    </source>
</evidence>
<keyword evidence="2" id="KW-0472">Membrane</keyword>
<sequence>MPGAAWPAGARQATRFGTARRKTIPASTIRGLITPRLEGHAVTKPSLTKFPAPDGRTSRLVVSAAVGVLVFGLVVLFALMAADVDDQDSDGSSHRCAGYAVDPVTCLPYGSEGAPPAGTSHSGSGSSTGRKPAAPPKAPAPKAPGSTGKR</sequence>
<keyword evidence="4" id="KW-1185">Reference proteome</keyword>